<dbReference type="InterPro" id="IPR009501">
    <property type="entry name" value="UCP020269"/>
</dbReference>
<dbReference type="RefSeq" id="WP_349945667.1">
    <property type="nucleotide sequence ID" value="NZ_CP157940.1"/>
</dbReference>
<dbReference type="PIRSF" id="PIRSF020269">
    <property type="entry name" value="DUF1121"/>
    <property type="match status" value="1"/>
</dbReference>
<dbReference type="InterPro" id="IPR003741">
    <property type="entry name" value="LUD_dom"/>
</dbReference>
<evidence type="ECO:0000313" key="2">
    <source>
        <dbReference type="EMBL" id="XBS53579.1"/>
    </source>
</evidence>
<dbReference type="PANTHER" id="PTHR36179">
    <property type="entry name" value="LUD_DOM DOMAIN-CONTAINING PROTEIN"/>
    <property type="match status" value="1"/>
</dbReference>
<evidence type="ECO:0000259" key="1">
    <source>
        <dbReference type="Pfam" id="PF02589"/>
    </source>
</evidence>
<name>A0AAU7PN17_9FIRM</name>
<organism evidence="2">
    <name type="scientific">Lacrimispora sp. BS-2</name>
    <dbReference type="NCBI Taxonomy" id="3151850"/>
    <lineage>
        <taxon>Bacteria</taxon>
        <taxon>Bacillati</taxon>
        <taxon>Bacillota</taxon>
        <taxon>Clostridia</taxon>
        <taxon>Lachnospirales</taxon>
        <taxon>Lachnospiraceae</taxon>
        <taxon>Lacrimispora</taxon>
    </lineage>
</organism>
<gene>
    <name evidence="2" type="ORF">ABFV83_17460</name>
</gene>
<sequence length="212" mass="23796">MDFYSQKNGKDIPLLIKHLQRNNMAGYLVQDKNELLKLLRRLIADGTTVGCGDSVTLEQTGVFEDLRNRDVDFLDKFDPSLAREEKRKIYLRNFSADTFITGTNAITMDGRLFNIDGNGSRVAPMLYGPEQVIVVAGANKITKDVEAAIKRTRQIAAPLDAKRLNKSTPCTSLGRCIDCGHRERICNDFVLIAGQFVKDRIKVIIVDEELGY</sequence>
<accession>A0AAU7PN17</accession>
<feature type="domain" description="LUD" evidence="1">
    <location>
        <begin position="14"/>
        <end position="206"/>
    </location>
</feature>
<reference evidence="2" key="1">
    <citation type="submission" date="2024-06" db="EMBL/GenBank/DDBJ databases">
        <title>Lacrimispora cavernae sp. nov., a novel anaerobe isolated from bat guano pile inside a cave.</title>
        <authorList>
            <person name="Miller S.L."/>
            <person name="Lu N."/>
            <person name="King J."/>
            <person name="Sankaranarayanan K."/>
            <person name="Lawson P.A."/>
        </authorList>
    </citation>
    <scope>NUCLEOTIDE SEQUENCE</scope>
    <source>
        <strain evidence="2">BS-2</strain>
    </source>
</reference>
<proteinExistence type="predicted"/>
<dbReference type="PANTHER" id="PTHR36179:SF2">
    <property type="entry name" value="LUD DOMAIN-CONTAINING PROTEIN"/>
    <property type="match status" value="1"/>
</dbReference>
<dbReference type="Pfam" id="PF02589">
    <property type="entry name" value="LUD_dom"/>
    <property type="match status" value="1"/>
</dbReference>
<dbReference type="EMBL" id="CP157940">
    <property type="protein sequence ID" value="XBS53579.1"/>
    <property type="molecule type" value="Genomic_DNA"/>
</dbReference>
<dbReference type="AlphaFoldDB" id="A0AAU7PN17"/>
<protein>
    <submittedName>
        <fullName evidence="2">Lactate utilization protein</fullName>
    </submittedName>
</protein>